<evidence type="ECO:0000256" key="4">
    <source>
        <dbReference type="ARBA" id="ARBA00023136"/>
    </source>
</evidence>
<dbReference type="InParanoid" id="A0A2R5G9B8"/>
<keyword evidence="3 5" id="KW-1133">Transmembrane helix</keyword>
<reference evidence="6 7" key="1">
    <citation type="submission" date="2017-12" db="EMBL/GenBank/DDBJ databases">
        <title>Sequencing, de novo assembly and annotation of complete genome of a new Thraustochytrid species, strain FCC1311.</title>
        <authorList>
            <person name="Sedici K."/>
            <person name="Godart F."/>
            <person name="Aiese Cigliano R."/>
            <person name="Sanseverino W."/>
            <person name="Barakat M."/>
            <person name="Ortet P."/>
            <person name="Marechal E."/>
            <person name="Cagnac O."/>
            <person name="Amato A."/>
        </authorList>
    </citation>
    <scope>NUCLEOTIDE SEQUENCE [LARGE SCALE GENOMIC DNA]</scope>
</reference>
<dbReference type="EMBL" id="BEYU01000033">
    <property type="protein sequence ID" value="GBG27620.1"/>
    <property type="molecule type" value="Genomic_DNA"/>
</dbReference>
<comment type="caution">
    <text evidence="6">The sequence shown here is derived from an EMBL/GenBank/DDBJ whole genome shotgun (WGS) entry which is preliminary data.</text>
</comment>
<evidence type="ECO:0000313" key="7">
    <source>
        <dbReference type="Proteomes" id="UP000241890"/>
    </source>
</evidence>
<feature type="transmembrane region" description="Helical" evidence="5">
    <location>
        <begin position="37"/>
        <end position="65"/>
    </location>
</feature>
<organism evidence="6 7">
    <name type="scientific">Hondaea fermentalgiana</name>
    <dbReference type="NCBI Taxonomy" id="2315210"/>
    <lineage>
        <taxon>Eukaryota</taxon>
        <taxon>Sar</taxon>
        <taxon>Stramenopiles</taxon>
        <taxon>Bigyra</taxon>
        <taxon>Labyrinthulomycetes</taxon>
        <taxon>Thraustochytrida</taxon>
        <taxon>Thraustochytriidae</taxon>
        <taxon>Hondaea</taxon>
    </lineage>
</organism>
<protein>
    <submittedName>
        <fullName evidence="6">Uncharacterized protein</fullName>
    </submittedName>
</protein>
<gene>
    <name evidence="6" type="ORF">FCC1311_038432</name>
</gene>
<evidence type="ECO:0000256" key="3">
    <source>
        <dbReference type="ARBA" id="ARBA00022989"/>
    </source>
</evidence>
<proteinExistence type="predicted"/>
<evidence type="ECO:0000256" key="1">
    <source>
        <dbReference type="ARBA" id="ARBA00004141"/>
    </source>
</evidence>
<dbReference type="Pfam" id="PF00335">
    <property type="entry name" value="Tetraspanin"/>
    <property type="match status" value="1"/>
</dbReference>
<name>A0A2R5G9B8_9STRA</name>
<keyword evidence="7" id="KW-1185">Reference proteome</keyword>
<comment type="subcellular location">
    <subcellularLocation>
        <location evidence="1">Membrane</location>
        <topology evidence="1">Multi-pass membrane protein</topology>
    </subcellularLocation>
</comment>
<dbReference type="GO" id="GO:0016020">
    <property type="term" value="C:membrane"/>
    <property type="evidence" value="ECO:0007669"/>
    <property type="project" value="UniProtKB-SubCell"/>
</dbReference>
<dbReference type="Proteomes" id="UP000241890">
    <property type="component" value="Unassembled WGS sequence"/>
</dbReference>
<keyword evidence="4 5" id="KW-0472">Membrane</keyword>
<evidence type="ECO:0000256" key="2">
    <source>
        <dbReference type="ARBA" id="ARBA00022692"/>
    </source>
</evidence>
<dbReference type="AlphaFoldDB" id="A0A2R5G9B8"/>
<accession>A0A2R5G9B8</accession>
<evidence type="ECO:0000313" key="6">
    <source>
        <dbReference type="EMBL" id="GBG27620.1"/>
    </source>
</evidence>
<dbReference type="InterPro" id="IPR018499">
    <property type="entry name" value="Tetraspanin/Peripherin"/>
</dbReference>
<keyword evidence="2 5" id="KW-0812">Transmembrane</keyword>
<sequence>MQPAGKNEGLLRGNRKVQCTSLQTSLYYMNHEVLFSVVYTAGGSTGFLVALCAGVIAANSVMGLFAALARHRGLLKVYLFASVLLGVFQFVCAILVAGARNPDQLRVQEFEIKRGWERVMDNVAAGGSDAADYFAFVSQIQNDGRCCGYDSIEDELQNPAAARCSFEDTCKEYLATYIIEEVTAVLRTYCVFVSLSLADTIMLFAFVVRVVPQPVHHEDPGGLYHA</sequence>
<evidence type="ECO:0000256" key="5">
    <source>
        <dbReference type="SAM" id="Phobius"/>
    </source>
</evidence>
<feature type="transmembrane region" description="Helical" evidence="5">
    <location>
        <begin position="77"/>
        <end position="99"/>
    </location>
</feature>